<dbReference type="EMBL" id="CAFBOL010000094">
    <property type="protein sequence ID" value="CAB5007240.1"/>
    <property type="molecule type" value="Genomic_DNA"/>
</dbReference>
<evidence type="ECO:0000313" key="8">
    <source>
        <dbReference type="EMBL" id="CAB4938277.1"/>
    </source>
</evidence>
<dbReference type="EMBL" id="CAFBIY010000021">
    <property type="protein sequence ID" value="CAB4847901.1"/>
    <property type="molecule type" value="Genomic_DNA"/>
</dbReference>
<name>A0A6J7BSU9_9ZZZZ</name>
<reference evidence="7" key="1">
    <citation type="submission" date="2020-05" db="EMBL/GenBank/DDBJ databases">
        <authorList>
            <person name="Chiriac C."/>
            <person name="Salcher M."/>
            <person name="Ghai R."/>
            <person name="Kavagutti S V."/>
        </authorList>
    </citation>
    <scope>NUCLEOTIDE SEQUENCE</scope>
</reference>
<dbReference type="EMBL" id="CAFBMT010000010">
    <property type="protein sequence ID" value="CAB4938277.1"/>
    <property type="molecule type" value="Genomic_DNA"/>
</dbReference>
<dbReference type="EMBL" id="CAFAAV010000088">
    <property type="protein sequence ID" value="CAB4819544.1"/>
    <property type="molecule type" value="Genomic_DNA"/>
</dbReference>
<evidence type="ECO:0000313" key="6">
    <source>
        <dbReference type="EMBL" id="CAB4819544.1"/>
    </source>
</evidence>
<dbReference type="SUPFAM" id="SSF52833">
    <property type="entry name" value="Thioredoxin-like"/>
    <property type="match status" value="1"/>
</dbReference>
<evidence type="ECO:0000259" key="3">
    <source>
        <dbReference type="PROSITE" id="PS51352"/>
    </source>
</evidence>
<dbReference type="PANTHER" id="PTHR12151">
    <property type="entry name" value="ELECTRON TRANSPORT PROTIN SCO1/SENC FAMILY MEMBER"/>
    <property type="match status" value="1"/>
</dbReference>
<dbReference type="PROSITE" id="PS51352">
    <property type="entry name" value="THIOREDOXIN_2"/>
    <property type="match status" value="1"/>
</dbReference>
<dbReference type="Pfam" id="PF02630">
    <property type="entry name" value="SCO1-SenC"/>
    <property type="match status" value="1"/>
</dbReference>
<dbReference type="PROSITE" id="PS51257">
    <property type="entry name" value="PROKAR_LIPOPROTEIN"/>
    <property type="match status" value="1"/>
</dbReference>
<dbReference type="CDD" id="cd02968">
    <property type="entry name" value="SCO"/>
    <property type="match status" value="1"/>
</dbReference>
<dbReference type="InterPro" id="IPR013766">
    <property type="entry name" value="Thioredoxin_domain"/>
</dbReference>
<keyword evidence="2" id="KW-0186">Copper</keyword>
<accession>A0A6J7BSU9</accession>
<sequence>MVTTRRRTATLALFALMAPALALAACSSDTAPKQLSGYVLTPPPIVGALALPDASQGDAELFFKAAPGHLLVVYFGYMSCPDVCPTTLNEFKNALKDAGSVAAKVDLAMITVDPGRDTGENLTKYVQSFIPGAHALRTDDQTLLQSVGKAFGASFSVTTDAKGAIEVTHTAGMYLIDSTGTIVLTWAYGSLQRDGMATDLQILFDNGVK</sequence>
<evidence type="ECO:0000313" key="7">
    <source>
        <dbReference type="EMBL" id="CAB4847901.1"/>
    </source>
</evidence>
<proteinExistence type="inferred from homology"/>
<evidence type="ECO:0000256" key="1">
    <source>
        <dbReference type="ARBA" id="ARBA00010996"/>
    </source>
</evidence>
<dbReference type="PANTHER" id="PTHR12151:SF25">
    <property type="entry name" value="LINALOOL DEHYDRATASE_ISOMERASE DOMAIN-CONTAINING PROTEIN"/>
    <property type="match status" value="1"/>
</dbReference>
<dbReference type="AlphaFoldDB" id="A0A6J7BSU9"/>
<dbReference type="EMBL" id="CAESGF010000026">
    <property type="protein sequence ID" value="CAB4365205.1"/>
    <property type="molecule type" value="Genomic_DNA"/>
</dbReference>
<protein>
    <submittedName>
        <fullName evidence="7">Unannotated protein</fullName>
    </submittedName>
</protein>
<evidence type="ECO:0000313" key="4">
    <source>
        <dbReference type="EMBL" id="CAB4365205.1"/>
    </source>
</evidence>
<dbReference type="EMBL" id="CAEZYF010000001">
    <property type="protein sequence ID" value="CAB4702007.1"/>
    <property type="molecule type" value="Genomic_DNA"/>
</dbReference>
<dbReference type="Gene3D" id="3.40.30.10">
    <property type="entry name" value="Glutaredoxin"/>
    <property type="match status" value="1"/>
</dbReference>
<evidence type="ECO:0000313" key="9">
    <source>
        <dbReference type="EMBL" id="CAB5007240.1"/>
    </source>
</evidence>
<feature type="domain" description="Thioredoxin" evidence="3">
    <location>
        <begin position="40"/>
        <end position="205"/>
    </location>
</feature>
<organism evidence="7">
    <name type="scientific">freshwater metagenome</name>
    <dbReference type="NCBI Taxonomy" id="449393"/>
    <lineage>
        <taxon>unclassified sequences</taxon>
        <taxon>metagenomes</taxon>
        <taxon>ecological metagenomes</taxon>
    </lineage>
</organism>
<comment type="similarity">
    <text evidence="1">Belongs to the SCO1/2 family.</text>
</comment>
<evidence type="ECO:0000256" key="2">
    <source>
        <dbReference type="ARBA" id="ARBA00023008"/>
    </source>
</evidence>
<gene>
    <name evidence="5" type="ORF">UFOPK2656_00115</name>
    <name evidence="6" type="ORF">UFOPK3099_01306</name>
    <name evidence="7" type="ORF">UFOPK3267_00581</name>
    <name evidence="8" type="ORF">UFOPK3651_01965</name>
    <name evidence="9" type="ORF">UFOPK3931_02601</name>
    <name evidence="4" type="ORF">UFOPK4189_02956</name>
</gene>
<evidence type="ECO:0000313" key="5">
    <source>
        <dbReference type="EMBL" id="CAB4702007.1"/>
    </source>
</evidence>
<dbReference type="InterPro" id="IPR003782">
    <property type="entry name" value="SCO1/SenC"/>
</dbReference>
<dbReference type="InterPro" id="IPR036249">
    <property type="entry name" value="Thioredoxin-like_sf"/>
</dbReference>